<protein>
    <submittedName>
        <fullName evidence="2">Uncharacterized protein</fullName>
    </submittedName>
</protein>
<evidence type="ECO:0000313" key="2">
    <source>
        <dbReference type="EMBL" id="WOL13289.1"/>
    </source>
</evidence>
<dbReference type="Proteomes" id="UP001327560">
    <property type="component" value="Chromosome 7"/>
</dbReference>
<keyword evidence="1" id="KW-0472">Membrane</keyword>
<accession>A0AAQ3QJ91</accession>
<reference evidence="2 3" key="1">
    <citation type="submission" date="2023-10" db="EMBL/GenBank/DDBJ databases">
        <title>Chromosome-scale genome assembly provides insights into flower coloration mechanisms of Canna indica.</title>
        <authorList>
            <person name="Li C."/>
        </authorList>
    </citation>
    <scope>NUCLEOTIDE SEQUENCE [LARGE SCALE GENOMIC DNA]</scope>
    <source>
        <tissue evidence="2">Flower</tissue>
    </source>
</reference>
<keyword evidence="3" id="KW-1185">Reference proteome</keyword>
<gene>
    <name evidence="2" type="ORF">Cni_G22058</name>
</gene>
<proteinExistence type="predicted"/>
<keyword evidence="1" id="KW-1133">Transmembrane helix</keyword>
<feature type="transmembrane region" description="Helical" evidence="1">
    <location>
        <begin position="83"/>
        <end position="107"/>
    </location>
</feature>
<dbReference type="EMBL" id="CP136896">
    <property type="protein sequence ID" value="WOL13289.1"/>
    <property type="molecule type" value="Genomic_DNA"/>
</dbReference>
<name>A0AAQ3QJ91_9LILI</name>
<keyword evidence="1" id="KW-0812">Transmembrane</keyword>
<dbReference type="AlphaFoldDB" id="A0AAQ3QJ91"/>
<organism evidence="2 3">
    <name type="scientific">Canna indica</name>
    <name type="common">Indian-shot</name>
    <dbReference type="NCBI Taxonomy" id="4628"/>
    <lineage>
        <taxon>Eukaryota</taxon>
        <taxon>Viridiplantae</taxon>
        <taxon>Streptophyta</taxon>
        <taxon>Embryophyta</taxon>
        <taxon>Tracheophyta</taxon>
        <taxon>Spermatophyta</taxon>
        <taxon>Magnoliopsida</taxon>
        <taxon>Liliopsida</taxon>
        <taxon>Zingiberales</taxon>
        <taxon>Cannaceae</taxon>
        <taxon>Canna</taxon>
    </lineage>
</organism>
<evidence type="ECO:0000313" key="3">
    <source>
        <dbReference type="Proteomes" id="UP001327560"/>
    </source>
</evidence>
<evidence type="ECO:0000256" key="1">
    <source>
        <dbReference type="SAM" id="Phobius"/>
    </source>
</evidence>
<sequence>MLLMSVKRPSRCWLRIKDEMLSLQAYRSWFWRLYFQPLEGCTFFIPEGCCIANFSYSRPLRLQSFVIQSALTRERMDLLRRKGIRVVSSGSCCTGTSSIIHFIYSYFTGFEGDSLLWKIKVL</sequence>